<comment type="similarity">
    <text evidence="2">Belongs to the periplasmic pilus chaperone family.</text>
</comment>
<evidence type="ECO:0000313" key="8">
    <source>
        <dbReference type="EMBL" id="CAH0530405.1"/>
    </source>
</evidence>
<dbReference type="Pfam" id="PF00345">
    <property type="entry name" value="PapD_N"/>
    <property type="match status" value="1"/>
</dbReference>
<dbReference type="Proteomes" id="UP000838160">
    <property type="component" value="Unassembled WGS sequence"/>
</dbReference>
<comment type="subcellular location">
    <subcellularLocation>
        <location evidence="1">Periplasm</location>
    </subcellularLocation>
</comment>
<protein>
    <submittedName>
        <fullName evidence="8">Chaperone protein FaeE</fullName>
    </submittedName>
</protein>
<dbReference type="RefSeq" id="WP_237486968.1">
    <property type="nucleotide sequence ID" value="NZ_CAKLCM010000003.1"/>
</dbReference>
<dbReference type="SUPFAM" id="SSF49584">
    <property type="entry name" value="Periplasmic chaperone C-domain"/>
    <property type="match status" value="1"/>
</dbReference>
<dbReference type="InterPro" id="IPR016147">
    <property type="entry name" value="Pili_assmbl_chaperone_N"/>
</dbReference>
<evidence type="ECO:0000259" key="6">
    <source>
        <dbReference type="Pfam" id="PF00345"/>
    </source>
</evidence>
<dbReference type="InterPro" id="IPR050643">
    <property type="entry name" value="Periplasmic_pilus_chap"/>
</dbReference>
<evidence type="ECO:0000256" key="5">
    <source>
        <dbReference type="ARBA" id="ARBA00023186"/>
    </source>
</evidence>
<feature type="domain" description="Pili assembly chaperone C-terminal" evidence="7">
    <location>
        <begin position="161"/>
        <end position="221"/>
    </location>
</feature>
<organism evidence="8 9">
    <name type="scientific">Vibrio hippocampi</name>
    <dbReference type="NCBI Taxonomy" id="654686"/>
    <lineage>
        <taxon>Bacteria</taxon>
        <taxon>Pseudomonadati</taxon>
        <taxon>Pseudomonadota</taxon>
        <taxon>Gammaproteobacteria</taxon>
        <taxon>Vibrionales</taxon>
        <taxon>Vibrionaceae</taxon>
        <taxon>Vibrio</taxon>
    </lineage>
</organism>
<dbReference type="InterPro" id="IPR016148">
    <property type="entry name" value="Pili_assmbl_chaperone_C"/>
</dbReference>
<evidence type="ECO:0000256" key="2">
    <source>
        <dbReference type="ARBA" id="ARBA00007399"/>
    </source>
</evidence>
<dbReference type="InterPro" id="IPR008962">
    <property type="entry name" value="PapD-like_sf"/>
</dbReference>
<accession>A0ABN8DLR9</accession>
<evidence type="ECO:0000256" key="4">
    <source>
        <dbReference type="ARBA" id="ARBA00022764"/>
    </source>
</evidence>
<name>A0ABN8DLR9_9VIBR</name>
<feature type="domain" description="Pili assembly chaperone N-terminal" evidence="6">
    <location>
        <begin position="22"/>
        <end position="138"/>
    </location>
</feature>
<comment type="caution">
    <text evidence="8">The sequence shown here is derived from an EMBL/GenBank/DDBJ whole genome shotgun (WGS) entry which is preliminary data.</text>
</comment>
<keyword evidence="9" id="KW-1185">Reference proteome</keyword>
<evidence type="ECO:0000259" key="7">
    <source>
        <dbReference type="Pfam" id="PF02753"/>
    </source>
</evidence>
<gene>
    <name evidence="8" type="primary">faeE_2</name>
    <name evidence="8" type="ORF">VHP8226_04048</name>
</gene>
<evidence type="ECO:0000313" key="9">
    <source>
        <dbReference type="Proteomes" id="UP000838160"/>
    </source>
</evidence>
<dbReference type="InterPro" id="IPR001829">
    <property type="entry name" value="Pili_assmbl_chaperone_bac"/>
</dbReference>
<dbReference type="PRINTS" id="PR00969">
    <property type="entry name" value="CHAPERONPILI"/>
</dbReference>
<proteinExistence type="inferred from homology"/>
<dbReference type="EMBL" id="CAKLCM010000003">
    <property type="protein sequence ID" value="CAH0530405.1"/>
    <property type="molecule type" value="Genomic_DNA"/>
</dbReference>
<dbReference type="Pfam" id="PF02753">
    <property type="entry name" value="PapD_C"/>
    <property type="match status" value="1"/>
</dbReference>
<dbReference type="PANTHER" id="PTHR30251:SF2">
    <property type="entry name" value="FIMBRIAL CHAPERONE YADV-RELATED"/>
    <property type="match status" value="1"/>
</dbReference>
<keyword evidence="5" id="KW-0143">Chaperone</keyword>
<dbReference type="SUPFAM" id="SSF49354">
    <property type="entry name" value="PapD-like"/>
    <property type="match status" value="1"/>
</dbReference>
<keyword evidence="3" id="KW-0732">Signal</keyword>
<reference evidence="8" key="1">
    <citation type="submission" date="2021-12" db="EMBL/GenBank/DDBJ databases">
        <authorList>
            <person name="Rodrigo-Torres L."/>
            <person name="Arahal R. D."/>
            <person name="Lucena T."/>
        </authorList>
    </citation>
    <scope>NUCLEOTIDE SEQUENCE</scope>
    <source>
        <strain evidence="8">CECT 8226</strain>
    </source>
</reference>
<sequence>MSIVSKLLTLLLFIPLPLWAAFSLDGTRFVYHETAKSMEVQVTNSEERDYGGQVWVENYTHSAQESYFAIYPALFKIGGQSVQQVKFINIAPLSKDQESLFYINVQEIPPIASDNQMNNAIAIAITTKVKLFYRPESLKKDRPSAEKNITARRTAKGIVLENPTPYYFAVTKVHQLPDLPKATMDNLAIFSPQSEVILPVSQQTQLKELSFLAINDYGGRNEYTVSINE</sequence>
<keyword evidence="4" id="KW-0574">Periplasm</keyword>
<dbReference type="InterPro" id="IPR036316">
    <property type="entry name" value="Pili_assmbl_chap_C_dom_sf"/>
</dbReference>
<dbReference type="PANTHER" id="PTHR30251">
    <property type="entry name" value="PILUS ASSEMBLY CHAPERONE"/>
    <property type="match status" value="1"/>
</dbReference>
<evidence type="ECO:0000256" key="1">
    <source>
        <dbReference type="ARBA" id="ARBA00004418"/>
    </source>
</evidence>
<dbReference type="Gene3D" id="2.60.40.10">
    <property type="entry name" value="Immunoglobulins"/>
    <property type="match status" value="2"/>
</dbReference>
<dbReference type="InterPro" id="IPR013783">
    <property type="entry name" value="Ig-like_fold"/>
</dbReference>
<evidence type="ECO:0000256" key="3">
    <source>
        <dbReference type="ARBA" id="ARBA00022729"/>
    </source>
</evidence>